<dbReference type="Gene3D" id="3.40.50.1820">
    <property type="entry name" value="alpha/beta hydrolase"/>
    <property type="match status" value="1"/>
</dbReference>
<dbReference type="InterPro" id="IPR029058">
    <property type="entry name" value="AB_hydrolase_fold"/>
</dbReference>
<gene>
    <name evidence="1" type="ORF">FJR03_10580</name>
</gene>
<name>A0A7M1AXL3_9BACT</name>
<dbReference type="KEGG" id="smax:FJR03_10580"/>
<dbReference type="SUPFAM" id="SSF53474">
    <property type="entry name" value="alpha/beta-Hydrolases"/>
    <property type="match status" value="1"/>
</dbReference>
<organism evidence="1 2">
    <name type="scientific">Sulfurimonas marina</name>
    <dbReference type="NCBI Taxonomy" id="2590551"/>
    <lineage>
        <taxon>Bacteria</taxon>
        <taxon>Pseudomonadati</taxon>
        <taxon>Campylobacterota</taxon>
        <taxon>Epsilonproteobacteria</taxon>
        <taxon>Campylobacterales</taxon>
        <taxon>Sulfurimonadaceae</taxon>
        <taxon>Sulfurimonas</taxon>
    </lineage>
</organism>
<reference evidence="1 2" key="1">
    <citation type="submission" date="2019-06" db="EMBL/GenBank/DDBJ databases">
        <title>Sulfurimonas gotlandica sp. nov., a chemoautotrophic and psychrotolerant epsilonproteobacterium isolated from a pelagic redoxcline, and an emended description of the genus Sulfurimonas.</title>
        <authorList>
            <person name="Wang S."/>
            <person name="Jiang L."/>
            <person name="Shao Z."/>
        </authorList>
    </citation>
    <scope>NUCLEOTIDE SEQUENCE [LARGE SCALE GENOMIC DNA]</scope>
    <source>
        <strain evidence="1 2">B2</strain>
    </source>
</reference>
<dbReference type="Pfam" id="PF11144">
    <property type="entry name" value="DUF2920"/>
    <property type="match status" value="1"/>
</dbReference>
<protein>
    <submittedName>
        <fullName evidence="1">DUF2920 family protein</fullName>
    </submittedName>
</protein>
<dbReference type="RefSeq" id="WP_193113476.1">
    <property type="nucleotide sequence ID" value="NZ_CP041165.1"/>
</dbReference>
<dbReference type="AlphaFoldDB" id="A0A7M1AXL3"/>
<dbReference type="Proteomes" id="UP000593910">
    <property type="component" value="Chromosome"/>
</dbReference>
<keyword evidence="2" id="KW-1185">Reference proteome</keyword>
<dbReference type="EMBL" id="CP041165">
    <property type="protein sequence ID" value="QOP42155.1"/>
    <property type="molecule type" value="Genomic_DNA"/>
</dbReference>
<evidence type="ECO:0000313" key="1">
    <source>
        <dbReference type="EMBL" id="QOP42155.1"/>
    </source>
</evidence>
<proteinExistence type="predicted"/>
<sequence>MVEFKTVQIEGHDDFELNIKRESKLTYHISYKADNKHNGIIFLIPGFGEDASVEYQKKLLTHITEEYGLLSVFVEYHAIFSRPTNGAIISFDEKDGIRLIDIIKKYNVVLDENDLSVKSILLALNRSLPKDNEEIITATLYPAKNEYQNFGILQAIDILTVLYDLKSSGYGELIEHSPIIAMGSSHGGYIANLLAKLAPNTFDFIIDNSCYVKPPLKYIVGKEHDITRSELKTKYSNFILSSYTLTHWTKDPQSKNHFSNSAYEIRDLTNQSHLNEQLKTYNSKTSYISYHSKYDQYIAPYDDKLEYVNHLKEYGTHYTFMTIESEDQIDGKLIKNLDHAMGASNKEILRNTLPSLLTENINSGKTDLCNQSIISYTTSENNTYEFRFSENNISARITSAS</sequence>
<evidence type="ECO:0000313" key="2">
    <source>
        <dbReference type="Proteomes" id="UP000593910"/>
    </source>
</evidence>
<dbReference type="InterPro" id="IPR022605">
    <property type="entry name" value="DUF2920"/>
</dbReference>
<accession>A0A7M1AXL3</accession>